<keyword evidence="3" id="KW-1185">Reference proteome</keyword>
<dbReference type="Proteomes" id="UP000324222">
    <property type="component" value="Unassembled WGS sequence"/>
</dbReference>
<comment type="caution">
    <text evidence="2">The sequence shown here is derived from an EMBL/GenBank/DDBJ whole genome shotgun (WGS) entry which is preliminary data.</text>
</comment>
<evidence type="ECO:0000313" key="2">
    <source>
        <dbReference type="EMBL" id="MPC45180.1"/>
    </source>
</evidence>
<dbReference type="AlphaFoldDB" id="A0A5B7FC29"/>
<name>A0A5B7FC29_PORTR</name>
<gene>
    <name evidence="2" type="ORF">E2C01_038871</name>
</gene>
<sequence length="216" mass="23661">MPLCTPCNSASTEPVMCRAAFVRCELRSALPEGFVVSLRAGRRLTPATATFRLGEEAVWVGNSRVYCPVILVCVRRVGSTQRRRRSCGQALWRVSVWEGSSNCVEENFEPAAEQSKQRVRAVCWRTGGVGAGRRRERGQGGESKGWTVVRGLDGKGGKGSHRGHYHFGTALLMHFNCVICRARRRDVQEGRCLAVLAAVVKLEHVPRGGGRGEVIG</sequence>
<dbReference type="EMBL" id="VSRR010006613">
    <property type="protein sequence ID" value="MPC45180.1"/>
    <property type="molecule type" value="Genomic_DNA"/>
</dbReference>
<evidence type="ECO:0000313" key="3">
    <source>
        <dbReference type="Proteomes" id="UP000324222"/>
    </source>
</evidence>
<organism evidence="2 3">
    <name type="scientific">Portunus trituberculatus</name>
    <name type="common">Swimming crab</name>
    <name type="synonym">Neptunus trituberculatus</name>
    <dbReference type="NCBI Taxonomy" id="210409"/>
    <lineage>
        <taxon>Eukaryota</taxon>
        <taxon>Metazoa</taxon>
        <taxon>Ecdysozoa</taxon>
        <taxon>Arthropoda</taxon>
        <taxon>Crustacea</taxon>
        <taxon>Multicrustacea</taxon>
        <taxon>Malacostraca</taxon>
        <taxon>Eumalacostraca</taxon>
        <taxon>Eucarida</taxon>
        <taxon>Decapoda</taxon>
        <taxon>Pleocyemata</taxon>
        <taxon>Brachyura</taxon>
        <taxon>Eubrachyura</taxon>
        <taxon>Portunoidea</taxon>
        <taxon>Portunidae</taxon>
        <taxon>Portuninae</taxon>
        <taxon>Portunus</taxon>
    </lineage>
</organism>
<feature type="region of interest" description="Disordered" evidence="1">
    <location>
        <begin position="132"/>
        <end position="151"/>
    </location>
</feature>
<protein>
    <submittedName>
        <fullName evidence="2">Uncharacterized protein</fullName>
    </submittedName>
</protein>
<reference evidence="2 3" key="1">
    <citation type="submission" date="2019-05" db="EMBL/GenBank/DDBJ databases">
        <title>Another draft genome of Portunus trituberculatus and its Hox gene families provides insights of decapod evolution.</title>
        <authorList>
            <person name="Jeong J.-H."/>
            <person name="Song I."/>
            <person name="Kim S."/>
            <person name="Choi T."/>
            <person name="Kim D."/>
            <person name="Ryu S."/>
            <person name="Kim W."/>
        </authorList>
    </citation>
    <scope>NUCLEOTIDE SEQUENCE [LARGE SCALE GENOMIC DNA]</scope>
    <source>
        <tissue evidence="2">Muscle</tissue>
    </source>
</reference>
<proteinExistence type="predicted"/>
<accession>A0A5B7FC29</accession>
<evidence type="ECO:0000256" key="1">
    <source>
        <dbReference type="SAM" id="MobiDB-lite"/>
    </source>
</evidence>